<evidence type="ECO:0008006" key="3">
    <source>
        <dbReference type="Google" id="ProtNLM"/>
    </source>
</evidence>
<keyword evidence="2" id="KW-1185">Reference proteome</keyword>
<dbReference type="Proteomes" id="UP001595884">
    <property type="component" value="Unassembled WGS sequence"/>
</dbReference>
<evidence type="ECO:0000313" key="1">
    <source>
        <dbReference type="EMBL" id="MFC4718131.1"/>
    </source>
</evidence>
<comment type="caution">
    <text evidence="1">The sequence shown here is derived from an EMBL/GenBank/DDBJ whole genome shotgun (WGS) entry which is preliminary data.</text>
</comment>
<dbReference type="RefSeq" id="WP_346060360.1">
    <property type="nucleotide sequence ID" value="NZ_BAAAVQ010000124.1"/>
</dbReference>
<accession>A0ABV9MQ88</accession>
<proteinExistence type="predicted"/>
<reference evidence="2" key="1">
    <citation type="journal article" date="2019" name="Int. J. Syst. Evol. Microbiol.">
        <title>The Global Catalogue of Microorganisms (GCM) 10K type strain sequencing project: providing services to taxonomists for standard genome sequencing and annotation.</title>
        <authorList>
            <consortium name="The Broad Institute Genomics Platform"/>
            <consortium name="The Broad Institute Genome Sequencing Center for Infectious Disease"/>
            <person name="Wu L."/>
            <person name="Ma J."/>
        </authorList>
    </citation>
    <scope>NUCLEOTIDE SEQUENCE [LARGE SCALE GENOMIC DNA]</scope>
    <source>
        <strain evidence="2">CGMCC 1.12849</strain>
    </source>
</reference>
<protein>
    <recommendedName>
        <fullName evidence="3">Antitoxin HicB</fullName>
    </recommendedName>
</protein>
<gene>
    <name evidence="1" type="ORF">ACFO7V_18610</name>
</gene>
<evidence type="ECO:0000313" key="2">
    <source>
        <dbReference type="Proteomes" id="UP001595884"/>
    </source>
</evidence>
<sequence>METQRTLEAVAIKEGKWWEISIPELDQVTATKKLSEVQEYAESLATSILDVPEGSVTVNVTYGLPAVVSSEWEQAREETSRAQELTKSAAEHSRSVVRGLHTKGYTVRDIEKVLGISFQRASQLLKD</sequence>
<organism evidence="1 2">
    <name type="scientific">Glutamicibacter bergerei</name>
    <dbReference type="NCBI Taxonomy" id="256702"/>
    <lineage>
        <taxon>Bacteria</taxon>
        <taxon>Bacillati</taxon>
        <taxon>Actinomycetota</taxon>
        <taxon>Actinomycetes</taxon>
        <taxon>Micrococcales</taxon>
        <taxon>Micrococcaceae</taxon>
        <taxon>Glutamicibacter</taxon>
    </lineage>
</organism>
<name>A0ABV9MQ88_9MICC</name>
<dbReference type="EMBL" id="JBHSHE010000112">
    <property type="protein sequence ID" value="MFC4718131.1"/>
    <property type="molecule type" value="Genomic_DNA"/>
</dbReference>